<dbReference type="EMBL" id="AJYS02000230">
    <property type="protein sequence ID" value="OEE34044.1"/>
    <property type="molecule type" value="Genomic_DNA"/>
</dbReference>
<evidence type="ECO:0000256" key="4">
    <source>
        <dbReference type="ARBA" id="ARBA00012621"/>
    </source>
</evidence>
<comment type="catalytic activity">
    <reaction evidence="9 12">
        <text>lipid IVA (E. coli) + CMP-3-deoxy-beta-D-manno-octulosonate = alpha-Kdo-(2-&gt;6)-lipid IVA (E. coli) + CMP + H(+)</text>
        <dbReference type="Rhea" id="RHEA:28066"/>
        <dbReference type="ChEBI" id="CHEBI:15378"/>
        <dbReference type="ChEBI" id="CHEBI:58603"/>
        <dbReference type="ChEBI" id="CHEBI:60364"/>
        <dbReference type="ChEBI" id="CHEBI:60377"/>
        <dbReference type="ChEBI" id="CHEBI:85987"/>
        <dbReference type="EC" id="2.4.99.12"/>
    </reaction>
</comment>
<reference evidence="14 15" key="1">
    <citation type="journal article" date="2012" name="Science">
        <title>Ecological populations of bacteria act as socially cohesive units of antibiotic production and resistance.</title>
        <authorList>
            <person name="Cordero O.X."/>
            <person name="Wildschutte H."/>
            <person name="Kirkup B."/>
            <person name="Proehl S."/>
            <person name="Ngo L."/>
            <person name="Hussain F."/>
            <person name="Le Roux F."/>
            <person name="Mincer T."/>
            <person name="Polz M.F."/>
        </authorList>
    </citation>
    <scope>NUCLEOTIDE SEQUENCE [LARGE SCALE GENOMIC DNA]</scope>
    <source>
        <strain evidence="14 15">FS-238</strain>
    </source>
</reference>
<evidence type="ECO:0000256" key="8">
    <source>
        <dbReference type="ARBA" id="ARBA00031445"/>
    </source>
</evidence>
<feature type="domain" description="3-deoxy-D-manno-octulosonic-acid transferase N-terminal" evidence="13">
    <location>
        <begin position="35"/>
        <end position="212"/>
    </location>
</feature>
<accession>A0A853R0B4</accession>
<evidence type="ECO:0000256" key="1">
    <source>
        <dbReference type="ARBA" id="ARBA00004388"/>
    </source>
</evidence>
<proteinExistence type="inferred from homology"/>
<dbReference type="InterPro" id="IPR038107">
    <property type="entry name" value="Glycos_transf_N_sf"/>
</dbReference>
<dbReference type="PANTHER" id="PTHR42755:SF1">
    <property type="entry name" value="3-DEOXY-D-MANNO-OCTULOSONIC ACID TRANSFERASE, MITOCHONDRIAL-RELATED"/>
    <property type="match status" value="1"/>
</dbReference>
<keyword evidence="12" id="KW-1133">Transmembrane helix</keyword>
<dbReference type="PANTHER" id="PTHR42755">
    <property type="entry name" value="3-DEOXY-MANNO-OCTULOSONATE CYTIDYLYLTRANSFERASE"/>
    <property type="match status" value="1"/>
</dbReference>
<evidence type="ECO:0000313" key="14">
    <source>
        <dbReference type="EMBL" id="OEE34044.1"/>
    </source>
</evidence>
<evidence type="ECO:0000256" key="5">
    <source>
        <dbReference type="ARBA" id="ARBA00019077"/>
    </source>
</evidence>
<name>A0A853R0B4_9VIBR</name>
<dbReference type="SUPFAM" id="SSF53756">
    <property type="entry name" value="UDP-Glycosyltransferase/glycogen phosphorylase"/>
    <property type="match status" value="1"/>
</dbReference>
<dbReference type="InterPro" id="IPR039901">
    <property type="entry name" value="Kdotransferase"/>
</dbReference>
<protein>
    <recommendedName>
        <fullName evidence="5 12">3-deoxy-D-manno-octulosonic acid transferase</fullName>
        <shortName evidence="12">Kdo transferase</shortName>
        <ecNumber evidence="4 12">2.4.99.12</ecNumber>
    </recommendedName>
    <alternativeName>
        <fullName evidence="8 12">Lipid IV(A) 3-deoxy-D-manno-octulosonic acid transferase</fullName>
    </alternativeName>
</protein>
<keyword evidence="12" id="KW-1003">Cell membrane</keyword>
<evidence type="ECO:0000256" key="3">
    <source>
        <dbReference type="ARBA" id="ARBA00006380"/>
    </source>
</evidence>
<dbReference type="AlphaFoldDB" id="A0A853R0B4"/>
<dbReference type="RefSeq" id="WP_017045912.1">
    <property type="nucleotide sequence ID" value="NZ_AJYS02000230.1"/>
</dbReference>
<evidence type="ECO:0000256" key="7">
    <source>
        <dbReference type="ARBA" id="ARBA00022968"/>
    </source>
</evidence>
<dbReference type="Gene3D" id="3.40.50.2000">
    <property type="entry name" value="Glycogen Phosphorylase B"/>
    <property type="match status" value="1"/>
</dbReference>
<feature type="site" description="Transition state stabilizer" evidence="11">
    <location>
        <position position="131"/>
    </location>
</feature>
<comment type="function">
    <text evidence="12">Involved in lipopolysaccharide (LPS) biosynthesis. Catalyzes the transfer of 3-deoxy-D-manno-octulosonate (Kdo) residue(s) from CMP-Kdo to lipid IV(A), the tetraacyldisaccharide-1,4'-bisphosphate precursor of lipid A.</text>
</comment>
<dbReference type="GO" id="GO:0043842">
    <property type="term" value="F:Kdo transferase activity"/>
    <property type="evidence" value="ECO:0007669"/>
    <property type="project" value="UniProtKB-EC"/>
</dbReference>
<comment type="similarity">
    <text evidence="3">Belongs to the glycosyltransferase group 1 family. Glycosyltransferase 30 subfamily.</text>
</comment>
<evidence type="ECO:0000256" key="12">
    <source>
        <dbReference type="RuleBase" id="RU365103"/>
    </source>
</evidence>
<evidence type="ECO:0000256" key="6">
    <source>
        <dbReference type="ARBA" id="ARBA00022679"/>
    </source>
</evidence>
<dbReference type="FunFam" id="3.40.50.2000:FF:000032">
    <property type="entry name" value="3-deoxy-D-manno-octulosonic acid transferase"/>
    <property type="match status" value="1"/>
</dbReference>
<keyword evidence="7" id="KW-0735">Signal-anchor</keyword>
<dbReference type="FunFam" id="3.40.50.11720:FF:000001">
    <property type="entry name" value="3-deoxy-D-manno-octulosonic acid transferase"/>
    <property type="match status" value="1"/>
</dbReference>
<comment type="pathway">
    <text evidence="2 12">Bacterial outer membrane biogenesis; LPS core biosynthesis.</text>
</comment>
<dbReference type="GO" id="GO:0009245">
    <property type="term" value="P:lipid A biosynthetic process"/>
    <property type="evidence" value="ECO:0007669"/>
    <property type="project" value="TreeGrafter"/>
</dbReference>
<dbReference type="Proteomes" id="UP000094808">
    <property type="component" value="Unassembled WGS sequence"/>
</dbReference>
<dbReference type="InterPro" id="IPR007507">
    <property type="entry name" value="Glycos_transf_N"/>
</dbReference>
<keyword evidence="12" id="KW-0812">Transmembrane</keyword>
<gene>
    <name evidence="14" type="ORF">A1QS_07065</name>
</gene>
<feature type="transmembrane region" description="Helical" evidence="12">
    <location>
        <begin position="6"/>
        <end position="23"/>
    </location>
</feature>
<evidence type="ECO:0000313" key="15">
    <source>
        <dbReference type="Proteomes" id="UP000094808"/>
    </source>
</evidence>
<evidence type="ECO:0000256" key="11">
    <source>
        <dbReference type="PIRSR" id="PIRSR639901-2"/>
    </source>
</evidence>
<keyword evidence="6 12" id="KW-0808">Transferase</keyword>
<keyword evidence="15" id="KW-1185">Reference proteome</keyword>
<comment type="caution">
    <text evidence="14">The sequence shown here is derived from an EMBL/GenBank/DDBJ whole genome shotgun (WGS) entry which is preliminary data.</text>
</comment>
<evidence type="ECO:0000256" key="2">
    <source>
        <dbReference type="ARBA" id="ARBA00004713"/>
    </source>
</evidence>
<dbReference type="Pfam" id="PF04413">
    <property type="entry name" value="Glycos_transf_N"/>
    <property type="match status" value="1"/>
</dbReference>
<dbReference type="NCBIfam" id="NF004388">
    <property type="entry name" value="PRK05749.1-4"/>
    <property type="match status" value="1"/>
</dbReference>
<comment type="subcellular location">
    <subcellularLocation>
        <location evidence="1">Cell inner membrane</location>
        <topology evidence="1">Single-pass membrane protein</topology>
        <orientation evidence="1">Cytoplasmic side</orientation>
    </subcellularLocation>
    <subcellularLocation>
        <location evidence="12">Cell membrane</location>
    </subcellularLocation>
</comment>
<dbReference type="Gene3D" id="3.40.50.11720">
    <property type="entry name" value="3-Deoxy-D-manno-octulosonic-acid transferase, N-terminal domain"/>
    <property type="match status" value="1"/>
</dbReference>
<keyword evidence="12" id="KW-0472">Membrane</keyword>
<feature type="site" description="Transition state stabilizer" evidence="11">
    <location>
        <position position="209"/>
    </location>
</feature>
<evidence type="ECO:0000256" key="9">
    <source>
        <dbReference type="ARBA" id="ARBA00049183"/>
    </source>
</evidence>
<evidence type="ECO:0000259" key="13">
    <source>
        <dbReference type="Pfam" id="PF04413"/>
    </source>
</evidence>
<evidence type="ECO:0000256" key="10">
    <source>
        <dbReference type="PIRSR" id="PIRSR639901-1"/>
    </source>
</evidence>
<keyword evidence="12" id="KW-0448">Lipopolysaccharide biosynthesis</keyword>
<sequence length="423" mass="47297">MLIRWLYTFLLTIVSPFLMWSLYRKRDGKPSVGARWKEHFGFTPPLETNKSPIWIHAVSVGETLSVSPLIKKLKSQYPDQPIVITTTTPTGAEQAAKLQGIAEHRYMPFDFSFAIRGFLNAIKPSQLLIMETELWPNTLHTVARAGIPITIINARLSERSCQRYAKVQPIFNMLAKNLTRVLCQYPDDAQRFIRLGVAKEKIFVTGSIKFDIDIDQTTIQKGQQLRSNLGRNRPVWIAASTHQGEDEQVLAAHAEVLKEHPNALLILVPRHPERFNAVFELCKTQFISVRRTETETELDPEVQVYLGDTMGEMLVLMGAADICFMGGSLLGDKVGGHNMLEPAALGKPVLTGPSYYNFTDITEQLIKAEGLEVVTTAKAISKSISQAFNDKNVLHSKSQSTRLVIDKNRGSLANTISAIELII</sequence>
<dbReference type="EC" id="2.4.99.12" evidence="4 12"/>
<dbReference type="UniPathway" id="UPA00958"/>
<dbReference type="GO" id="GO:0005886">
    <property type="term" value="C:plasma membrane"/>
    <property type="evidence" value="ECO:0007669"/>
    <property type="project" value="UniProtKB-SubCell"/>
</dbReference>
<dbReference type="GO" id="GO:0009244">
    <property type="term" value="P:lipopolysaccharide core region biosynthetic process"/>
    <property type="evidence" value="ECO:0007669"/>
    <property type="project" value="UniProtKB-UniRule"/>
</dbReference>
<organism evidence="14 15">
    <name type="scientific">Vibrio ordalii FS-238</name>
    <dbReference type="NCBI Taxonomy" id="617133"/>
    <lineage>
        <taxon>Bacteria</taxon>
        <taxon>Pseudomonadati</taxon>
        <taxon>Pseudomonadota</taxon>
        <taxon>Gammaproteobacteria</taxon>
        <taxon>Vibrionales</taxon>
        <taxon>Vibrionaceae</taxon>
        <taxon>Vibrio</taxon>
    </lineage>
</organism>
<feature type="active site" description="Proton acceptor" evidence="10">
    <location>
        <position position="62"/>
    </location>
</feature>